<evidence type="ECO:0000256" key="5">
    <source>
        <dbReference type="ARBA" id="ARBA00023002"/>
    </source>
</evidence>
<gene>
    <name evidence="10" type="ORF">AB675_9669</name>
</gene>
<dbReference type="InterPro" id="IPR002401">
    <property type="entry name" value="Cyt_P450_E_grp-I"/>
</dbReference>
<dbReference type="InterPro" id="IPR001128">
    <property type="entry name" value="Cyt_P450"/>
</dbReference>
<evidence type="ECO:0000256" key="6">
    <source>
        <dbReference type="ARBA" id="ARBA00023004"/>
    </source>
</evidence>
<evidence type="ECO:0000256" key="1">
    <source>
        <dbReference type="ARBA" id="ARBA00001971"/>
    </source>
</evidence>
<dbReference type="EMBL" id="LFJN01000007">
    <property type="protein sequence ID" value="KPI42548.1"/>
    <property type="molecule type" value="Genomic_DNA"/>
</dbReference>
<evidence type="ECO:0000256" key="7">
    <source>
        <dbReference type="ARBA" id="ARBA00023033"/>
    </source>
</evidence>
<dbReference type="GO" id="GO:0020037">
    <property type="term" value="F:heme binding"/>
    <property type="evidence" value="ECO:0007669"/>
    <property type="project" value="InterPro"/>
</dbReference>
<evidence type="ECO:0000256" key="4">
    <source>
        <dbReference type="ARBA" id="ARBA00022723"/>
    </source>
</evidence>
<keyword evidence="3 8" id="KW-0349">Heme</keyword>
<reference evidence="10 11" key="1">
    <citation type="submission" date="2015-06" db="EMBL/GenBank/DDBJ databases">
        <title>Draft genome of the ant-associated black yeast Phialophora attae CBS 131958.</title>
        <authorList>
            <person name="Moreno L.F."/>
            <person name="Stielow B.J."/>
            <person name="de Hoog S."/>
            <person name="Vicente V.A."/>
            <person name="Weiss V.A."/>
            <person name="de Vries M."/>
            <person name="Cruz L.M."/>
            <person name="Souza E.M."/>
        </authorList>
    </citation>
    <scope>NUCLEOTIDE SEQUENCE [LARGE SCALE GENOMIC DNA]</scope>
    <source>
        <strain evidence="10 11">CBS 131958</strain>
    </source>
</reference>
<dbReference type="InterPro" id="IPR050364">
    <property type="entry name" value="Cytochrome_P450_fung"/>
</dbReference>
<evidence type="ECO:0000313" key="10">
    <source>
        <dbReference type="EMBL" id="KPI42548.1"/>
    </source>
</evidence>
<comment type="similarity">
    <text evidence="2 9">Belongs to the cytochrome P450 family.</text>
</comment>
<dbReference type="GO" id="GO:0004497">
    <property type="term" value="F:monooxygenase activity"/>
    <property type="evidence" value="ECO:0007669"/>
    <property type="project" value="UniProtKB-KW"/>
</dbReference>
<keyword evidence="11" id="KW-1185">Reference proteome</keyword>
<dbReference type="PANTHER" id="PTHR46300">
    <property type="entry name" value="P450, PUTATIVE (EUROFUNG)-RELATED-RELATED"/>
    <property type="match status" value="1"/>
</dbReference>
<organism evidence="10 11">
    <name type="scientific">Cyphellophora attinorum</name>
    <dbReference type="NCBI Taxonomy" id="1664694"/>
    <lineage>
        <taxon>Eukaryota</taxon>
        <taxon>Fungi</taxon>
        <taxon>Dikarya</taxon>
        <taxon>Ascomycota</taxon>
        <taxon>Pezizomycotina</taxon>
        <taxon>Eurotiomycetes</taxon>
        <taxon>Chaetothyriomycetidae</taxon>
        <taxon>Chaetothyriales</taxon>
        <taxon>Cyphellophoraceae</taxon>
        <taxon>Cyphellophora</taxon>
    </lineage>
</organism>
<dbReference type="PRINTS" id="PR00463">
    <property type="entry name" value="EP450I"/>
</dbReference>
<comment type="caution">
    <text evidence="10">The sequence shown here is derived from an EMBL/GenBank/DDBJ whole genome shotgun (WGS) entry which is preliminary data.</text>
</comment>
<dbReference type="Gene3D" id="1.10.630.10">
    <property type="entry name" value="Cytochrome P450"/>
    <property type="match status" value="1"/>
</dbReference>
<dbReference type="CDD" id="cd11065">
    <property type="entry name" value="CYP64-like"/>
    <property type="match status" value="1"/>
</dbReference>
<sequence>MFSLTQSQFVLGGVFVLVLAVAQTFLHVRKRSKLPPGPVGLPILGNIASLPPAGQPEFRHWLSFKEKYGPISSITVMGQTIVMVNDLDVATELLDKRATKYSSRPQMFFATVTCKLKEWPGFQPNIPELRETRKDIHSVAGTTNALRRAVVFQDEEITKFIVRCAKDPDSWRENLSKTFSAIVLWIGYGYRAEPEGLDPLTSINKDSIRAFNLCTVAGKWAVDIFNWMHYIPEWAPGGGFKKTGRKYERAMVDAPAISVRFTADRVAQGRSEPCLMSDLLTKHKEISKEEYFRLNKVGASLTGGGAETTVATLCWFFGFMLSRPEIQRKAQEEIDRVLGDRIPTLEDRPQLPYVNAIWKEVRRHSPTGPLAIPHATSEDDWYEGMYIPKGAMIIPNVWAFSNDPAVYRNPREFNPERFLGPNPEQEPEKAGAFGFGRRVCPGKALADQGGWLFMAKALSMLSVVPPEGVELDRTASFPTPKDGLTSFPNLAPLRLVPRTEKHAERLETIGEKYKGEKGDGAEAMKICEEYKWKFEDMD</sequence>
<dbReference type="RefSeq" id="XP_018002511.1">
    <property type="nucleotide sequence ID" value="XM_018150224.1"/>
</dbReference>
<evidence type="ECO:0000256" key="3">
    <source>
        <dbReference type="ARBA" id="ARBA00022617"/>
    </source>
</evidence>
<evidence type="ECO:0000256" key="2">
    <source>
        <dbReference type="ARBA" id="ARBA00010617"/>
    </source>
</evidence>
<dbReference type="Pfam" id="PF00067">
    <property type="entry name" value="p450"/>
    <property type="match status" value="1"/>
</dbReference>
<dbReference type="GO" id="GO:0005506">
    <property type="term" value="F:iron ion binding"/>
    <property type="evidence" value="ECO:0007669"/>
    <property type="project" value="InterPro"/>
</dbReference>
<dbReference type="GO" id="GO:0016705">
    <property type="term" value="F:oxidoreductase activity, acting on paired donors, with incorporation or reduction of molecular oxygen"/>
    <property type="evidence" value="ECO:0007669"/>
    <property type="project" value="InterPro"/>
</dbReference>
<dbReference type="GeneID" id="28742104"/>
<dbReference type="AlphaFoldDB" id="A0A0N0NPC0"/>
<evidence type="ECO:0000256" key="8">
    <source>
        <dbReference type="PIRSR" id="PIRSR602401-1"/>
    </source>
</evidence>
<name>A0A0N0NPC0_9EURO</name>
<keyword evidence="4 8" id="KW-0479">Metal-binding</keyword>
<accession>A0A0N0NPC0</accession>
<dbReference type="STRING" id="1664694.A0A0N0NPC0"/>
<keyword evidence="6 8" id="KW-0408">Iron</keyword>
<dbReference type="VEuPathDB" id="FungiDB:AB675_9669"/>
<comment type="cofactor">
    <cofactor evidence="1 8">
        <name>heme</name>
        <dbReference type="ChEBI" id="CHEBI:30413"/>
    </cofactor>
</comment>
<dbReference type="SUPFAM" id="SSF48264">
    <property type="entry name" value="Cytochrome P450"/>
    <property type="match status" value="1"/>
</dbReference>
<dbReference type="PROSITE" id="PS00086">
    <property type="entry name" value="CYTOCHROME_P450"/>
    <property type="match status" value="1"/>
</dbReference>
<dbReference type="PANTHER" id="PTHR46300:SF7">
    <property type="entry name" value="P450, PUTATIVE (EUROFUNG)-RELATED"/>
    <property type="match status" value="1"/>
</dbReference>
<keyword evidence="7 9" id="KW-0503">Monooxygenase</keyword>
<dbReference type="InterPro" id="IPR017972">
    <property type="entry name" value="Cyt_P450_CS"/>
</dbReference>
<dbReference type="OrthoDB" id="2789670at2759"/>
<feature type="binding site" description="axial binding residue" evidence="8">
    <location>
        <position position="440"/>
    </location>
    <ligand>
        <name>heme</name>
        <dbReference type="ChEBI" id="CHEBI:30413"/>
    </ligand>
    <ligandPart>
        <name>Fe</name>
        <dbReference type="ChEBI" id="CHEBI:18248"/>
    </ligandPart>
</feature>
<evidence type="ECO:0000256" key="9">
    <source>
        <dbReference type="RuleBase" id="RU000461"/>
    </source>
</evidence>
<protein>
    <submittedName>
        <fullName evidence="10">O-methylsterigmatocystin oxido</fullName>
    </submittedName>
</protein>
<evidence type="ECO:0000313" key="11">
    <source>
        <dbReference type="Proteomes" id="UP000038010"/>
    </source>
</evidence>
<keyword evidence="5 9" id="KW-0560">Oxidoreductase</keyword>
<proteinExistence type="inferred from homology"/>
<dbReference type="InterPro" id="IPR036396">
    <property type="entry name" value="Cyt_P450_sf"/>
</dbReference>
<dbReference type="Proteomes" id="UP000038010">
    <property type="component" value="Unassembled WGS sequence"/>
</dbReference>